<dbReference type="GO" id="GO:0009922">
    <property type="term" value="F:fatty acid elongase activity"/>
    <property type="evidence" value="ECO:0007669"/>
    <property type="project" value="InterPro"/>
</dbReference>
<evidence type="ECO:0000256" key="4">
    <source>
        <dbReference type="ARBA" id="ARBA00022692"/>
    </source>
</evidence>
<organism evidence="11 12">
    <name type="scientific">Canariomyces notabilis</name>
    <dbReference type="NCBI Taxonomy" id="2074819"/>
    <lineage>
        <taxon>Eukaryota</taxon>
        <taxon>Fungi</taxon>
        <taxon>Dikarya</taxon>
        <taxon>Ascomycota</taxon>
        <taxon>Pezizomycotina</taxon>
        <taxon>Sordariomycetes</taxon>
        <taxon>Sordariomycetidae</taxon>
        <taxon>Sordariales</taxon>
        <taxon>Chaetomiaceae</taxon>
        <taxon>Canariomyces</taxon>
    </lineage>
</organism>
<feature type="transmembrane region" description="Helical" evidence="10">
    <location>
        <begin position="12"/>
        <end position="32"/>
    </location>
</feature>
<comment type="caution">
    <text evidence="11">The sequence shown here is derived from an EMBL/GenBank/DDBJ whole genome shotgun (WGS) entry which is preliminary data.</text>
</comment>
<keyword evidence="5" id="KW-0276">Fatty acid metabolism</keyword>
<keyword evidence="12" id="KW-1185">Reference proteome</keyword>
<accession>A0AAN6YSH9</accession>
<evidence type="ECO:0000256" key="5">
    <source>
        <dbReference type="ARBA" id="ARBA00022832"/>
    </source>
</evidence>
<feature type="transmembrane region" description="Helical" evidence="10">
    <location>
        <begin position="52"/>
        <end position="69"/>
    </location>
</feature>
<sequence length="231" mass="25822">MAMPTITTIHSLFTVRTMALQSLIYSSIWATTTLLVRHLGPSTKLAPVFMKYHNRIYSFASFLLLLLILHPQHDALARTVYHLSKFYEYLDILSVTAAGGSVGLHFGFHHLTTPWLTFVRVLPSPASGSEGWRWFAAANAAHHALMYAYFGGWQGVRGVLLWTGELQLVVGMVVDAMVVWRRLMSGEGVESVWRFVVSGGLLGCYFALNRREMGMRAEEEGKRGDKGGKET</sequence>
<evidence type="ECO:0000256" key="10">
    <source>
        <dbReference type="SAM" id="Phobius"/>
    </source>
</evidence>
<evidence type="ECO:0000256" key="1">
    <source>
        <dbReference type="ARBA" id="ARBA00004141"/>
    </source>
</evidence>
<name>A0AAN6YSH9_9PEZI</name>
<evidence type="ECO:0000256" key="8">
    <source>
        <dbReference type="ARBA" id="ARBA00023136"/>
    </source>
</evidence>
<keyword evidence="4 10" id="KW-0812">Transmembrane</keyword>
<evidence type="ECO:0000256" key="6">
    <source>
        <dbReference type="ARBA" id="ARBA00022989"/>
    </source>
</evidence>
<evidence type="ECO:0000313" key="11">
    <source>
        <dbReference type="EMBL" id="KAK4112821.1"/>
    </source>
</evidence>
<protein>
    <submittedName>
        <fullName evidence="11">Uncharacterized protein</fullName>
    </submittedName>
</protein>
<keyword evidence="3" id="KW-0808">Transferase</keyword>
<feature type="transmembrane region" description="Helical" evidence="10">
    <location>
        <begin position="131"/>
        <end position="150"/>
    </location>
</feature>
<comment type="subcellular location">
    <subcellularLocation>
        <location evidence="1">Membrane</location>
        <topology evidence="1">Multi-pass membrane protein</topology>
    </subcellularLocation>
</comment>
<keyword evidence="9" id="KW-0275">Fatty acid biosynthesis</keyword>
<reference evidence="11" key="2">
    <citation type="submission" date="2023-05" db="EMBL/GenBank/DDBJ databases">
        <authorList>
            <consortium name="Lawrence Berkeley National Laboratory"/>
            <person name="Steindorff A."/>
            <person name="Hensen N."/>
            <person name="Bonometti L."/>
            <person name="Westerberg I."/>
            <person name="Brannstrom I.O."/>
            <person name="Guillou S."/>
            <person name="Cros-Aarteil S."/>
            <person name="Calhoun S."/>
            <person name="Haridas S."/>
            <person name="Kuo A."/>
            <person name="Mondo S."/>
            <person name="Pangilinan J."/>
            <person name="Riley R."/>
            <person name="Labutti K."/>
            <person name="Andreopoulos B."/>
            <person name="Lipzen A."/>
            <person name="Chen C."/>
            <person name="Yanf M."/>
            <person name="Daum C."/>
            <person name="Ng V."/>
            <person name="Clum A."/>
            <person name="Ohm R."/>
            <person name="Martin F."/>
            <person name="Silar P."/>
            <person name="Natvig D."/>
            <person name="Lalanne C."/>
            <person name="Gautier V."/>
            <person name="Ament-Velasquez S.L."/>
            <person name="Kruys A."/>
            <person name="Hutchinson M.I."/>
            <person name="Powell A.J."/>
            <person name="Barry K."/>
            <person name="Miller A.N."/>
            <person name="Grigoriev I.V."/>
            <person name="Debuchy R."/>
            <person name="Gladieux P."/>
            <person name="Thoren M.H."/>
            <person name="Johannesson H."/>
        </authorList>
    </citation>
    <scope>NUCLEOTIDE SEQUENCE</scope>
    <source>
        <strain evidence="11">CBS 508.74</strain>
    </source>
</reference>
<dbReference type="AlphaFoldDB" id="A0AAN6YSH9"/>
<gene>
    <name evidence="11" type="ORF">N656DRAFT_768379</name>
</gene>
<dbReference type="Proteomes" id="UP001302812">
    <property type="component" value="Unassembled WGS sequence"/>
</dbReference>
<evidence type="ECO:0000256" key="3">
    <source>
        <dbReference type="ARBA" id="ARBA00022679"/>
    </source>
</evidence>
<feature type="transmembrane region" description="Helical" evidence="10">
    <location>
        <begin position="89"/>
        <end position="111"/>
    </location>
</feature>
<evidence type="ECO:0000313" key="12">
    <source>
        <dbReference type="Proteomes" id="UP001302812"/>
    </source>
</evidence>
<dbReference type="GO" id="GO:0006633">
    <property type="term" value="P:fatty acid biosynthetic process"/>
    <property type="evidence" value="ECO:0007669"/>
    <property type="project" value="UniProtKB-KW"/>
</dbReference>
<feature type="transmembrane region" description="Helical" evidence="10">
    <location>
        <begin position="159"/>
        <end position="180"/>
    </location>
</feature>
<keyword evidence="8 10" id="KW-0472">Membrane</keyword>
<evidence type="ECO:0000256" key="7">
    <source>
        <dbReference type="ARBA" id="ARBA00023098"/>
    </source>
</evidence>
<dbReference type="GO" id="GO:0016020">
    <property type="term" value="C:membrane"/>
    <property type="evidence" value="ECO:0007669"/>
    <property type="project" value="UniProtKB-SubCell"/>
</dbReference>
<dbReference type="EMBL" id="MU853341">
    <property type="protein sequence ID" value="KAK4112821.1"/>
    <property type="molecule type" value="Genomic_DNA"/>
</dbReference>
<proteinExistence type="predicted"/>
<keyword evidence="6 10" id="KW-1133">Transmembrane helix</keyword>
<dbReference type="InterPro" id="IPR002076">
    <property type="entry name" value="ELO_fam"/>
</dbReference>
<feature type="transmembrane region" description="Helical" evidence="10">
    <location>
        <begin position="192"/>
        <end position="208"/>
    </location>
</feature>
<dbReference type="RefSeq" id="XP_064670391.1">
    <property type="nucleotide sequence ID" value="XM_064813618.1"/>
</dbReference>
<dbReference type="Pfam" id="PF01151">
    <property type="entry name" value="ELO"/>
    <property type="match status" value="1"/>
</dbReference>
<evidence type="ECO:0000256" key="9">
    <source>
        <dbReference type="ARBA" id="ARBA00023160"/>
    </source>
</evidence>
<evidence type="ECO:0000256" key="2">
    <source>
        <dbReference type="ARBA" id="ARBA00022516"/>
    </source>
</evidence>
<dbReference type="GeneID" id="89937743"/>
<reference evidence="11" key="1">
    <citation type="journal article" date="2023" name="Mol. Phylogenet. Evol.">
        <title>Genome-scale phylogeny and comparative genomics of the fungal order Sordariales.</title>
        <authorList>
            <person name="Hensen N."/>
            <person name="Bonometti L."/>
            <person name="Westerberg I."/>
            <person name="Brannstrom I.O."/>
            <person name="Guillou S."/>
            <person name="Cros-Aarteil S."/>
            <person name="Calhoun S."/>
            <person name="Haridas S."/>
            <person name="Kuo A."/>
            <person name="Mondo S."/>
            <person name="Pangilinan J."/>
            <person name="Riley R."/>
            <person name="LaButti K."/>
            <person name="Andreopoulos B."/>
            <person name="Lipzen A."/>
            <person name="Chen C."/>
            <person name="Yan M."/>
            <person name="Daum C."/>
            <person name="Ng V."/>
            <person name="Clum A."/>
            <person name="Steindorff A."/>
            <person name="Ohm R.A."/>
            <person name="Martin F."/>
            <person name="Silar P."/>
            <person name="Natvig D.O."/>
            <person name="Lalanne C."/>
            <person name="Gautier V."/>
            <person name="Ament-Velasquez S.L."/>
            <person name="Kruys A."/>
            <person name="Hutchinson M.I."/>
            <person name="Powell A.J."/>
            <person name="Barry K."/>
            <person name="Miller A.N."/>
            <person name="Grigoriev I.V."/>
            <person name="Debuchy R."/>
            <person name="Gladieux P."/>
            <person name="Hiltunen Thoren M."/>
            <person name="Johannesson H."/>
        </authorList>
    </citation>
    <scope>NUCLEOTIDE SEQUENCE</scope>
    <source>
        <strain evidence="11">CBS 508.74</strain>
    </source>
</reference>
<keyword evidence="7" id="KW-0443">Lipid metabolism</keyword>
<keyword evidence="2" id="KW-0444">Lipid biosynthesis</keyword>